<dbReference type="GO" id="GO:0005739">
    <property type="term" value="C:mitochondrion"/>
    <property type="evidence" value="ECO:0007669"/>
    <property type="project" value="UniProtKB-SubCell"/>
</dbReference>
<dbReference type="GO" id="GO:0005960">
    <property type="term" value="C:glycine cleavage complex"/>
    <property type="evidence" value="ECO:0007669"/>
    <property type="project" value="UniProtKB-UniRule"/>
</dbReference>
<reference evidence="8" key="1">
    <citation type="journal article" date="2013" name="Genome Announc.">
        <title>Draft genome sequence of the grapevine dieback fungus Eutypa lata UCR-EL1.</title>
        <authorList>
            <person name="Blanco-Ulate B."/>
            <person name="Rolshausen P.E."/>
            <person name="Cantu D."/>
        </authorList>
    </citation>
    <scope>NUCLEOTIDE SEQUENCE [LARGE SCALE GENOMIC DNA]</scope>
    <source>
        <strain evidence="8">UCR-EL1</strain>
    </source>
</reference>
<comment type="subunit">
    <text evidence="5">The glycine cleavage system is composed of four proteins: P, T, L and H.</text>
</comment>
<dbReference type="STRING" id="1287681.M7TQX0"/>
<gene>
    <name evidence="7" type="ORF">UCREL1_3894</name>
</gene>
<dbReference type="GO" id="GO:0019464">
    <property type="term" value="P:glycine decarboxylation via glycine cleavage system"/>
    <property type="evidence" value="ECO:0007669"/>
    <property type="project" value="UniProtKB-UniRule"/>
</dbReference>
<dbReference type="InterPro" id="IPR003016">
    <property type="entry name" value="2-oxoA_DH_lipoyl-BS"/>
</dbReference>
<dbReference type="HOGENOM" id="CLU_097408_1_2_1"/>
<dbReference type="Pfam" id="PF01597">
    <property type="entry name" value="GCV_H"/>
    <property type="match status" value="1"/>
</dbReference>
<dbReference type="GO" id="GO:0006730">
    <property type="term" value="P:one-carbon metabolic process"/>
    <property type="evidence" value="ECO:0007669"/>
    <property type="project" value="EnsemblFungi"/>
</dbReference>
<dbReference type="OrthoDB" id="10264154at2759"/>
<evidence type="ECO:0000256" key="2">
    <source>
        <dbReference type="ARBA" id="ARBA00022823"/>
    </source>
</evidence>
<evidence type="ECO:0000256" key="4">
    <source>
        <dbReference type="PIRSR" id="PIRSR617453-50"/>
    </source>
</evidence>
<dbReference type="InterPro" id="IPR011053">
    <property type="entry name" value="Single_hybrid_motif"/>
</dbReference>
<dbReference type="InterPro" id="IPR017453">
    <property type="entry name" value="GCV_H_sub"/>
</dbReference>
<dbReference type="InterPro" id="IPR000089">
    <property type="entry name" value="Biotin_lipoyl"/>
</dbReference>
<dbReference type="PROSITE" id="PS50968">
    <property type="entry name" value="BIOTINYL_LIPOYL"/>
    <property type="match status" value="1"/>
</dbReference>
<dbReference type="GO" id="GO:0031405">
    <property type="term" value="F:lipoic acid binding"/>
    <property type="evidence" value="ECO:0007669"/>
    <property type="project" value="EnsemblFungi"/>
</dbReference>
<dbReference type="Gene3D" id="2.40.50.100">
    <property type="match status" value="1"/>
</dbReference>
<keyword evidence="8" id="KW-1185">Reference proteome</keyword>
<sequence length="176" mass="19115">MASIARCLRATRPTSAFSRLVQTPCVRANWQASTIRAFSASPIREIRKYTKDHEWIDLNADKTTGVIGISEYAAEELGDVVYVELPEEGKEVGRGDAIGAVESVKSAADINAPVTCKITHVNLVLEEKPGTINQVPEDDSHGGGWIAKVEVGEAAAQELEALMDAEEYKTYTTAEH</sequence>
<dbReference type="eggNOG" id="KOG3373">
    <property type="taxonomic scope" value="Eukaryota"/>
</dbReference>
<dbReference type="NCBIfam" id="TIGR00527">
    <property type="entry name" value="gcvH"/>
    <property type="match status" value="1"/>
</dbReference>
<keyword evidence="2 4" id="KW-0450">Lipoyl</keyword>
<feature type="domain" description="Lipoyl-binding" evidence="6">
    <location>
        <begin position="64"/>
        <end position="150"/>
    </location>
</feature>
<proteinExistence type="inferred from homology"/>
<dbReference type="PROSITE" id="PS00189">
    <property type="entry name" value="LIPOYL"/>
    <property type="match status" value="1"/>
</dbReference>
<comment type="function">
    <text evidence="5">The H protein shuttles the methylamine group of glycine from the P protein to the T protein.</text>
</comment>
<dbReference type="GO" id="GO:0009249">
    <property type="term" value="P:protein lipoylation"/>
    <property type="evidence" value="ECO:0007669"/>
    <property type="project" value="EnsemblFungi"/>
</dbReference>
<dbReference type="KEGG" id="ela:UCREL1_3894"/>
<organism evidence="7 8">
    <name type="scientific">Eutypa lata (strain UCR-EL1)</name>
    <name type="common">Grapevine dieback disease fungus</name>
    <name type="synonym">Eutypa armeniacae</name>
    <dbReference type="NCBI Taxonomy" id="1287681"/>
    <lineage>
        <taxon>Eukaryota</taxon>
        <taxon>Fungi</taxon>
        <taxon>Dikarya</taxon>
        <taxon>Ascomycota</taxon>
        <taxon>Pezizomycotina</taxon>
        <taxon>Sordariomycetes</taxon>
        <taxon>Xylariomycetidae</taxon>
        <taxon>Xylariales</taxon>
        <taxon>Diatrypaceae</taxon>
        <taxon>Eutypa</taxon>
    </lineage>
</organism>
<dbReference type="OMA" id="KEHEWIR"/>
<comment type="cofactor">
    <cofactor evidence="5">
        <name>(R)-lipoate</name>
        <dbReference type="ChEBI" id="CHEBI:83088"/>
    </cofactor>
    <text evidence="5">Binds 1 lipoyl cofactor covalently.</text>
</comment>
<evidence type="ECO:0000256" key="1">
    <source>
        <dbReference type="ARBA" id="ARBA00009249"/>
    </source>
</evidence>
<dbReference type="InterPro" id="IPR002930">
    <property type="entry name" value="GCV_H"/>
</dbReference>
<dbReference type="PANTHER" id="PTHR11715">
    <property type="entry name" value="GLYCINE CLEAVAGE SYSTEM H PROTEIN"/>
    <property type="match status" value="1"/>
</dbReference>
<evidence type="ECO:0000313" key="7">
    <source>
        <dbReference type="EMBL" id="EMR69085.1"/>
    </source>
</evidence>
<keyword evidence="5" id="KW-0496">Mitochondrion</keyword>
<dbReference type="NCBIfam" id="NF002270">
    <property type="entry name" value="PRK01202.1"/>
    <property type="match status" value="1"/>
</dbReference>
<dbReference type="AlphaFoldDB" id="M7TQX0"/>
<evidence type="ECO:0000259" key="6">
    <source>
        <dbReference type="PROSITE" id="PS50968"/>
    </source>
</evidence>
<dbReference type="SUPFAM" id="SSF51230">
    <property type="entry name" value="Single hybrid motif"/>
    <property type="match status" value="1"/>
</dbReference>
<protein>
    <recommendedName>
        <fullName evidence="5">Glycine cleavage system H protein</fullName>
    </recommendedName>
</protein>
<dbReference type="PANTHER" id="PTHR11715:SF3">
    <property type="entry name" value="GLYCINE CLEAVAGE SYSTEM H PROTEIN-RELATED"/>
    <property type="match status" value="1"/>
</dbReference>
<accession>M7TQX0</accession>
<dbReference type="CDD" id="cd06848">
    <property type="entry name" value="GCS_H"/>
    <property type="match status" value="1"/>
</dbReference>
<dbReference type="HAMAP" id="MF_00272">
    <property type="entry name" value="GcvH"/>
    <property type="match status" value="1"/>
</dbReference>
<comment type="subcellular location">
    <subcellularLocation>
        <location evidence="5">Mitochondrion</location>
    </subcellularLocation>
</comment>
<name>M7TQX0_EUTLA</name>
<dbReference type="InterPro" id="IPR033753">
    <property type="entry name" value="GCV_H/Fam206"/>
</dbReference>
<feature type="modified residue" description="N6-lipoyllysine" evidence="4">
    <location>
        <position position="105"/>
    </location>
</feature>
<dbReference type="Proteomes" id="UP000012174">
    <property type="component" value="Unassembled WGS sequence"/>
</dbReference>
<dbReference type="EMBL" id="KB706136">
    <property type="protein sequence ID" value="EMR69085.1"/>
    <property type="molecule type" value="Genomic_DNA"/>
</dbReference>
<evidence type="ECO:0000256" key="3">
    <source>
        <dbReference type="ARBA" id="ARBA00022946"/>
    </source>
</evidence>
<keyword evidence="3 5" id="KW-0809">Transit peptide</keyword>
<evidence type="ECO:0000256" key="5">
    <source>
        <dbReference type="RuleBase" id="RU364055"/>
    </source>
</evidence>
<comment type="similarity">
    <text evidence="1 5">Belongs to the GcvH family.</text>
</comment>
<evidence type="ECO:0000313" key="8">
    <source>
        <dbReference type="Proteomes" id="UP000012174"/>
    </source>
</evidence>